<evidence type="ECO:0000313" key="1">
    <source>
        <dbReference type="EMBL" id="GBN83227.1"/>
    </source>
</evidence>
<reference evidence="1 2" key="1">
    <citation type="journal article" date="2019" name="Sci. Rep.">
        <title>Orb-weaving spider Araneus ventricosus genome elucidates the spidroin gene catalogue.</title>
        <authorList>
            <person name="Kono N."/>
            <person name="Nakamura H."/>
            <person name="Ohtoshi R."/>
            <person name="Moran D.A.P."/>
            <person name="Shinohara A."/>
            <person name="Yoshida Y."/>
            <person name="Fujiwara M."/>
            <person name="Mori M."/>
            <person name="Tomita M."/>
            <person name="Arakawa K."/>
        </authorList>
    </citation>
    <scope>NUCLEOTIDE SEQUENCE [LARGE SCALE GENOMIC DNA]</scope>
</reference>
<dbReference type="Proteomes" id="UP000499080">
    <property type="component" value="Unassembled WGS sequence"/>
</dbReference>
<accession>A0A4Y2S5E5</accession>
<dbReference type="AlphaFoldDB" id="A0A4Y2S5E5"/>
<sequence>MRKSALGRFIKNSAFDQILLLKDLALHNSLHSKQMPHKIPNRNGLQRSTASRLLLQTPGTLGFQDRKSTRINNSTYDYMVLVHVTFVVTGSFDLNNRGAILIIII</sequence>
<proteinExistence type="predicted"/>
<gene>
    <name evidence="1" type="ORF">AVEN_58061_1</name>
</gene>
<comment type="caution">
    <text evidence="1">The sequence shown here is derived from an EMBL/GenBank/DDBJ whole genome shotgun (WGS) entry which is preliminary data.</text>
</comment>
<name>A0A4Y2S5E5_ARAVE</name>
<organism evidence="1 2">
    <name type="scientific">Araneus ventricosus</name>
    <name type="common">Orbweaver spider</name>
    <name type="synonym">Epeira ventricosa</name>
    <dbReference type="NCBI Taxonomy" id="182803"/>
    <lineage>
        <taxon>Eukaryota</taxon>
        <taxon>Metazoa</taxon>
        <taxon>Ecdysozoa</taxon>
        <taxon>Arthropoda</taxon>
        <taxon>Chelicerata</taxon>
        <taxon>Arachnida</taxon>
        <taxon>Araneae</taxon>
        <taxon>Araneomorphae</taxon>
        <taxon>Entelegynae</taxon>
        <taxon>Araneoidea</taxon>
        <taxon>Araneidae</taxon>
        <taxon>Araneus</taxon>
    </lineage>
</organism>
<protein>
    <submittedName>
        <fullName evidence="1">Uncharacterized protein</fullName>
    </submittedName>
</protein>
<keyword evidence="2" id="KW-1185">Reference proteome</keyword>
<evidence type="ECO:0000313" key="2">
    <source>
        <dbReference type="Proteomes" id="UP000499080"/>
    </source>
</evidence>
<dbReference type="EMBL" id="BGPR01019881">
    <property type="protein sequence ID" value="GBN83227.1"/>
    <property type="molecule type" value="Genomic_DNA"/>
</dbReference>